<protein>
    <recommendedName>
        <fullName evidence="2">OmpR/PhoB-type domain-containing protein</fullName>
    </recommendedName>
</protein>
<organism evidence="1">
    <name type="scientific">marine metagenome</name>
    <dbReference type="NCBI Taxonomy" id="408172"/>
    <lineage>
        <taxon>unclassified sequences</taxon>
        <taxon>metagenomes</taxon>
        <taxon>ecological metagenomes</taxon>
    </lineage>
</organism>
<reference evidence="1" key="1">
    <citation type="submission" date="2018-05" db="EMBL/GenBank/DDBJ databases">
        <authorList>
            <person name="Lanie J.A."/>
            <person name="Ng W.-L."/>
            <person name="Kazmierczak K.M."/>
            <person name="Andrzejewski T.M."/>
            <person name="Davidsen T.M."/>
            <person name="Wayne K.J."/>
            <person name="Tettelin H."/>
            <person name="Glass J.I."/>
            <person name="Rusch D."/>
            <person name="Podicherti R."/>
            <person name="Tsui H.-C.T."/>
            <person name="Winkler M.E."/>
        </authorList>
    </citation>
    <scope>NUCLEOTIDE SEQUENCE</scope>
</reference>
<name>A0A382WLG4_9ZZZZ</name>
<evidence type="ECO:0000313" key="1">
    <source>
        <dbReference type="EMBL" id="SVD58911.1"/>
    </source>
</evidence>
<accession>A0A382WLG4</accession>
<sequence>MGSVELALFGHPPQVFSEGEYEILGVLLARQT</sequence>
<gene>
    <name evidence="1" type="ORF">METZ01_LOCUS411765</name>
</gene>
<dbReference type="AlphaFoldDB" id="A0A382WLG4"/>
<proteinExistence type="predicted"/>
<evidence type="ECO:0008006" key="2">
    <source>
        <dbReference type="Google" id="ProtNLM"/>
    </source>
</evidence>
<feature type="non-terminal residue" evidence="1">
    <location>
        <position position="32"/>
    </location>
</feature>
<dbReference type="EMBL" id="UINC01160325">
    <property type="protein sequence ID" value="SVD58911.1"/>
    <property type="molecule type" value="Genomic_DNA"/>
</dbReference>